<evidence type="ECO:0000313" key="2">
    <source>
        <dbReference type="EMBL" id="GAA4399493.1"/>
    </source>
</evidence>
<evidence type="ECO:0000256" key="1">
    <source>
        <dbReference type="SAM" id="Phobius"/>
    </source>
</evidence>
<proteinExistence type="predicted"/>
<protein>
    <submittedName>
        <fullName evidence="2">PIN domain-containing protein</fullName>
    </submittedName>
</protein>
<keyword evidence="1" id="KW-0812">Transmembrane</keyword>
<accession>A0ABP8K204</accession>
<gene>
    <name evidence="2" type="ORF">GCM10023187_11420</name>
</gene>
<name>A0ABP8K204_9BACT</name>
<keyword evidence="3" id="KW-1185">Reference proteome</keyword>
<comment type="caution">
    <text evidence="2">The sequence shown here is derived from an EMBL/GenBank/DDBJ whole genome shotgun (WGS) entry which is preliminary data.</text>
</comment>
<sequence>MTVQDLRQMAGVLIDANLLVLYAVGLYDRKRIEQYKRTRNYAPADFDLLIRFISFFPKAVTTPNILSEASNLLEGTTYQCGPLLSYFPQQIQVLEEVYLPSYQTMVTNQPVFTKFGLSDTVSYELAKRQYLVLTDDLDFCYYLQGNNLPALNFNNLRTNYLLGS</sequence>
<feature type="transmembrane region" description="Helical" evidence="1">
    <location>
        <begin position="6"/>
        <end position="27"/>
    </location>
</feature>
<dbReference type="EMBL" id="BAABHB010000002">
    <property type="protein sequence ID" value="GAA4399493.1"/>
    <property type="molecule type" value="Genomic_DNA"/>
</dbReference>
<reference evidence="3" key="1">
    <citation type="journal article" date="2019" name="Int. J. Syst. Evol. Microbiol.">
        <title>The Global Catalogue of Microorganisms (GCM) 10K type strain sequencing project: providing services to taxonomists for standard genome sequencing and annotation.</title>
        <authorList>
            <consortium name="The Broad Institute Genomics Platform"/>
            <consortium name="The Broad Institute Genome Sequencing Center for Infectious Disease"/>
            <person name="Wu L."/>
            <person name="Ma J."/>
        </authorList>
    </citation>
    <scope>NUCLEOTIDE SEQUENCE [LARGE SCALE GENOMIC DNA]</scope>
    <source>
        <strain evidence="3">JCM 17925</strain>
    </source>
</reference>
<dbReference type="Proteomes" id="UP001500936">
    <property type="component" value="Unassembled WGS sequence"/>
</dbReference>
<keyword evidence="1" id="KW-1133">Transmembrane helix</keyword>
<organism evidence="2 3">
    <name type="scientific">Nibrella viscosa</name>
    <dbReference type="NCBI Taxonomy" id="1084524"/>
    <lineage>
        <taxon>Bacteria</taxon>
        <taxon>Pseudomonadati</taxon>
        <taxon>Bacteroidota</taxon>
        <taxon>Cytophagia</taxon>
        <taxon>Cytophagales</taxon>
        <taxon>Spirosomataceae</taxon>
        <taxon>Nibrella</taxon>
    </lineage>
</organism>
<evidence type="ECO:0000313" key="3">
    <source>
        <dbReference type="Proteomes" id="UP001500936"/>
    </source>
</evidence>
<dbReference type="RefSeq" id="WP_345264844.1">
    <property type="nucleotide sequence ID" value="NZ_BAABHB010000002.1"/>
</dbReference>
<keyword evidence="1" id="KW-0472">Membrane</keyword>